<dbReference type="PANTHER" id="PTHR47245">
    <property type="entry name" value="PEPTIDYLPROLYL ISOMERASE"/>
    <property type="match status" value="1"/>
</dbReference>
<dbReference type="EMBL" id="QXQB01000002">
    <property type="protein sequence ID" value="RJX40080.1"/>
    <property type="molecule type" value="Genomic_DNA"/>
</dbReference>
<dbReference type="Proteomes" id="UP000267798">
    <property type="component" value="Unassembled WGS sequence"/>
</dbReference>
<evidence type="ECO:0000256" key="1">
    <source>
        <dbReference type="PROSITE-ProRule" id="PRU00278"/>
    </source>
</evidence>
<comment type="caution">
    <text evidence="5">The sequence shown here is derived from an EMBL/GenBank/DDBJ whole genome shotgun (WGS) entry which is preliminary data.</text>
</comment>
<dbReference type="PROSITE" id="PS50198">
    <property type="entry name" value="PPIC_PPIASE_2"/>
    <property type="match status" value="1"/>
</dbReference>
<organism evidence="5 6">
    <name type="scientific">Paenibacillus pinisoli</name>
    <dbReference type="NCBI Taxonomy" id="1276110"/>
    <lineage>
        <taxon>Bacteria</taxon>
        <taxon>Bacillati</taxon>
        <taxon>Bacillota</taxon>
        <taxon>Bacilli</taxon>
        <taxon>Bacillales</taxon>
        <taxon>Paenibacillaceae</taxon>
        <taxon>Paenibacillus</taxon>
    </lineage>
</organism>
<evidence type="ECO:0000313" key="6">
    <source>
        <dbReference type="Proteomes" id="UP000267798"/>
    </source>
</evidence>
<evidence type="ECO:0000313" key="5">
    <source>
        <dbReference type="EMBL" id="RJX40080.1"/>
    </source>
</evidence>
<keyword evidence="1 5" id="KW-0413">Isomerase</keyword>
<dbReference type="SUPFAM" id="SSF109998">
    <property type="entry name" value="Triger factor/SurA peptide-binding domain-like"/>
    <property type="match status" value="1"/>
</dbReference>
<dbReference type="RefSeq" id="WP_120110047.1">
    <property type="nucleotide sequence ID" value="NZ_QXQB01000002.1"/>
</dbReference>
<feature type="region of interest" description="Disordered" evidence="2">
    <location>
        <begin position="371"/>
        <end position="391"/>
    </location>
</feature>
<keyword evidence="1" id="KW-0697">Rotamase</keyword>
<evidence type="ECO:0000256" key="3">
    <source>
        <dbReference type="SAM" id="Phobius"/>
    </source>
</evidence>
<dbReference type="OrthoDB" id="14196at2"/>
<accession>A0A3A6PID1</accession>
<evidence type="ECO:0000256" key="2">
    <source>
        <dbReference type="SAM" id="MobiDB-lite"/>
    </source>
</evidence>
<feature type="transmembrane region" description="Helical" evidence="3">
    <location>
        <begin position="84"/>
        <end position="103"/>
    </location>
</feature>
<name>A0A3A6PID1_9BACL</name>
<evidence type="ECO:0000259" key="4">
    <source>
        <dbReference type="PROSITE" id="PS50198"/>
    </source>
</evidence>
<feature type="compositionally biased region" description="Basic and acidic residues" evidence="2">
    <location>
        <begin position="16"/>
        <end position="53"/>
    </location>
</feature>
<keyword evidence="6" id="KW-1185">Reference proteome</keyword>
<gene>
    <name evidence="5" type="ORF">D3P09_11955</name>
</gene>
<feature type="domain" description="PpiC" evidence="4">
    <location>
        <begin position="238"/>
        <end position="327"/>
    </location>
</feature>
<dbReference type="Pfam" id="PF13624">
    <property type="entry name" value="SurA_N_3"/>
    <property type="match status" value="1"/>
</dbReference>
<feature type="compositionally biased region" description="Polar residues" evidence="2">
    <location>
        <begin position="1"/>
        <end position="14"/>
    </location>
</feature>
<dbReference type="AlphaFoldDB" id="A0A3A6PID1"/>
<dbReference type="InterPro" id="IPR050245">
    <property type="entry name" value="PrsA_foldase"/>
</dbReference>
<protein>
    <submittedName>
        <fullName evidence="5">Peptidylprolyl isomerase</fullName>
    </submittedName>
</protein>
<dbReference type="Gene3D" id="3.10.50.40">
    <property type="match status" value="1"/>
</dbReference>
<proteinExistence type="predicted"/>
<keyword evidence="3" id="KW-1133">Transmembrane helix</keyword>
<dbReference type="InterPro" id="IPR046357">
    <property type="entry name" value="PPIase_dom_sf"/>
</dbReference>
<dbReference type="SUPFAM" id="SSF54534">
    <property type="entry name" value="FKBP-like"/>
    <property type="match status" value="1"/>
</dbReference>
<dbReference type="Pfam" id="PF13616">
    <property type="entry name" value="Rotamase_3"/>
    <property type="match status" value="1"/>
</dbReference>
<dbReference type="GO" id="GO:0003755">
    <property type="term" value="F:peptidyl-prolyl cis-trans isomerase activity"/>
    <property type="evidence" value="ECO:0007669"/>
    <property type="project" value="UniProtKB-KW"/>
</dbReference>
<keyword evidence="3" id="KW-0472">Membrane</keyword>
<reference evidence="5 6" key="1">
    <citation type="submission" date="2018-09" db="EMBL/GenBank/DDBJ databases">
        <title>Paenibacillus aracenensis nov. sp. isolated from a cave in southern Spain.</title>
        <authorList>
            <person name="Jurado V."/>
            <person name="Gutierrez-Patricio S."/>
            <person name="Gonzalez-Pimentel J.L."/>
            <person name="Miller A.Z."/>
            <person name="Laiz L."/>
            <person name="Saiz-Jimenez C."/>
        </authorList>
    </citation>
    <scope>NUCLEOTIDE SEQUENCE [LARGE SCALE GENOMIC DNA]</scope>
    <source>
        <strain evidence="5 6">JCM 19203</strain>
    </source>
</reference>
<dbReference type="PANTHER" id="PTHR47245:SF2">
    <property type="entry name" value="PEPTIDYL-PROLYL CIS-TRANS ISOMERASE HP_0175-RELATED"/>
    <property type="match status" value="1"/>
</dbReference>
<keyword evidence="3" id="KW-0812">Transmembrane</keyword>
<dbReference type="InterPro" id="IPR027304">
    <property type="entry name" value="Trigger_fact/SurA_dom_sf"/>
</dbReference>
<feature type="region of interest" description="Disordered" evidence="2">
    <location>
        <begin position="1"/>
        <end position="55"/>
    </location>
</feature>
<sequence length="391" mass="42107">MNNKESQSNDTPIDNETAKEENKVQESETKIESEVNTVETDKPEETSDADRAAAETAVAAAAPYSSAAGAAPRLEAAAPAKKSSTGWVVLSAVLAIALIVVLIKPPFGGGEGSETIATVNGANIKKQELYDLLLKVNGEPALDNLILEKLVQQEADAASVKFSEQDITDEINVIKIDFPSEEDFNNVLLQNNLTMEDLREDMRLSALIRKVLEPKTTVTDEDVKAYFDANLAKFGEHGEQVRASHILVKTKEEADAILAELKGGADFAETAKAKSTDGSAANGGDLGFFTKEEMVEPFANAAFALEKDATSDVVQSEFGYHIIKKTDYREAAKANFDENKDLIRTKLVIDEVRTLSSAWISEIREKAKITNNLKPEATTPADGAEGGAGAQ</sequence>
<dbReference type="InterPro" id="IPR000297">
    <property type="entry name" value="PPIase_PpiC"/>
</dbReference>
<dbReference type="Gene3D" id="1.10.4030.10">
    <property type="entry name" value="Porin chaperone SurA, peptide-binding domain"/>
    <property type="match status" value="1"/>
</dbReference>